<comment type="subcellular location">
    <subcellularLocation>
        <location evidence="1 3">Nucleus</location>
    </subcellularLocation>
</comment>
<dbReference type="GO" id="GO:0009909">
    <property type="term" value="P:regulation of flower development"/>
    <property type="evidence" value="ECO:0007669"/>
    <property type="project" value="InterPro"/>
</dbReference>
<reference evidence="5 6" key="1">
    <citation type="submission" date="2019-09" db="EMBL/GenBank/DDBJ databases">
        <title>A chromosome-level genome assembly of the Chinese tupelo Nyssa sinensis.</title>
        <authorList>
            <person name="Yang X."/>
            <person name="Kang M."/>
            <person name="Yang Y."/>
            <person name="Xiong H."/>
            <person name="Wang M."/>
            <person name="Zhang Z."/>
            <person name="Wang Z."/>
            <person name="Wu H."/>
            <person name="Ma T."/>
            <person name="Liu J."/>
            <person name="Xi Z."/>
        </authorList>
    </citation>
    <scope>NUCLEOTIDE SEQUENCE [LARGE SCALE GENOMIC DNA]</scope>
    <source>
        <strain evidence="5">J267</strain>
        <tissue evidence="5">Leaf</tissue>
    </source>
</reference>
<dbReference type="EMBL" id="CM018046">
    <property type="protein sequence ID" value="KAA8527175.1"/>
    <property type="molecule type" value="Genomic_DNA"/>
</dbReference>
<keyword evidence="6" id="KW-1185">Reference proteome</keyword>
<evidence type="ECO:0000313" key="5">
    <source>
        <dbReference type="EMBL" id="KAA8527175.1"/>
    </source>
</evidence>
<organism evidence="5 6">
    <name type="scientific">Nyssa sinensis</name>
    <dbReference type="NCBI Taxonomy" id="561372"/>
    <lineage>
        <taxon>Eukaryota</taxon>
        <taxon>Viridiplantae</taxon>
        <taxon>Streptophyta</taxon>
        <taxon>Embryophyta</taxon>
        <taxon>Tracheophyta</taxon>
        <taxon>Spermatophyta</taxon>
        <taxon>Magnoliopsida</taxon>
        <taxon>eudicotyledons</taxon>
        <taxon>Gunneridae</taxon>
        <taxon>Pentapetalae</taxon>
        <taxon>asterids</taxon>
        <taxon>Cornales</taxon>
        <taxon>Nyssaceae</taxon>
        <taxon>Nyssa</taxon>
    </lineage>
</organism>
<dbReference type="GO" id="GO:0005634">
    <property type="term" value="C:nucleus"/>
    <property type="evidence" value="ECO:0007669"/>
    <property type="project" value="UniProtKB-SubCell"/>
</dbReference>
<evidence type="ECO:0000256" key="1">
    <source>
        <dbReference type="ARBA" id="ARBA00004123"/>
    </source>
</evidence>
<dbReference type="AlphaFoldDB" id="A0A5J5A7W9"/>
<dbReference type="Proteomes" id="UP000325577">
    <property type="component" value="Linkage Group LG3"/>
</dbReference>
<proteinExistence type="predicted"/>
<accession>A0A5J5A7W9</accession>
<dbReference type="PROSITE" id="PS51017">
    <property type="entry name" value="CCT"/>
    <property type="match status" value="1"/>
</dbReference>
<evidence type="ECO:0000256" key="3">
    <source>
        <dbReference type="PROSITE-ProRule" id="PRU00357"/>
    </source>
</evidence>
<dbReference type="PANTHER" id="PTHR31319:SF110">
    <property type="entry name" value="CCT MOTIF FAMILY PROTEIN"/>
    <property type="match status" value="1"/>
</dbReference>
<dbReference type="GO" id="GO:0003700">
    <property type="term" value="F:DNA-binding transcription factor activity"/>
    <property type="evidence" value="ECO:0007669"/>
    <property type="project" value="TreeGrafter"/>
</dbReference>
<dbReference type="Pfam" id="PF06203">
    <property type="entry name" value="CCT"/>
    <property type="match status" value="1"/>
</dbReference>
<feature type="domain" description="CCT" evidence="4">
    <location>
        <begin position="155"/>
        <end position="197"/>
    </location>
</feature>
<dbReference type="InterPro" id="IPR045281">
    <property type="entry name" value="CONSTANS-like"/>
</dbReference>
<dbReference type="OrthoDB" id="153872at2759"/>
<keyword evidence="2 3" id="KW-0539">Nucleus</keyword>
<evidence type="ECO:0000313" key="6">
    <source>
        <dbReference type="Proteomes" id="UP000325577"/>
    </source>
</evidence>
<name>A0A5J5A7W9_9ASTE</name>
<dbReference type="InterPro" id="IPR010402">
    <property type="entry name" value="CCT_domain"/>
</dbReference>
<sequence>MASIPPYYSDYLFSNEFCEFPAPVAGGHGGAAVMCCEESLPFFDHGALDLVPPEPDVKSSFSMTSFPEQFGVSDMVVPALPEFYLGWSDNVGCQSFGARYQSGVCEFREERNGVVPEYFPAVYPVAGDNWGIQGKQVPAIEEPTMKVGRYSVEERKDRILRYLKKRNRRNFNKTIKYACRKTLADKRVRVRGRFARNNELCEEEAIMKKKNNPHQEREFYNDTFQMKHEEEDWLHEAIASLMYLPYISG</sequence>
<evidence type="ECO:0000259" key="4">
    <source>
        <dbReference type="PROSITE" id="PS51017"/>
    </source>
</evidence>
<gene>
    <name evidence="5" type="ORF">F0562_008596</name>
</gene>
<protein>
    <recommendedName>
        <fullName evidence="4">CCT domain-containing protein</fullName>
    </recommendedName>
</protein>
<evidence type="ECO:0000256" key="2">
    <source>
        <dbReference type="ARBA" id="ARBA00023242"/>
    </source>
</evidence>
<dbReference type="PANTHER" id="PTHR31319">
    <property type="entry name" value="ZINC FINGER PROTEIN CONSTANS-LIKE 4"/>
    <property type="match status" value="1"/>
</dbReference>